<dbReference type="GO" id="GO:0006564">
    <property type="term" value="P:L-serine biosynthetic process"/>
    <property type="evidence" value="ECO:0007669"/>
    <property type="project" value="UniProtKB-KW"/>
</dbReference>
<dbReference type="GO" id="GO:0000287">
    <property type="term" value="F:magnesium ion binding"/>
    <property type="evidence" value="ECO:0007669"/>
    <property type="project" value="TreeGrafter"/>
</dbReference>
<proteinExistence type="inferred from homology"/>
<keyword evidence="13" id="KW-1133">Transmembrane helix</keyword>
<organism evidence="14 15">
    <name type="scientific">Aphis glycines</name>
    <name type="common">Soybean aphid</name>
    <dbReference type="NCBI Taxonomy" id="307491"/>
    <lineage>
        <taxon>Eukaryota</taxon>
        <taxon>Metazoa</taxon>
        <taxon>Ecdysozoa</taxon>
        <taxon>Arthropoda</taxon>
        <taxon>Hexapoda</taxon>
        <taxon>Insecta</taxon>
        <taxon>Pterygota</taxon>
        <taxon>Neoptera</taxon>
        <taxon>Paraneoptera</taxon>
        <taxon>Hemiptera</taxon>
        <taxon>Sternorrhyncha</taxon>
        <taxon>Aphidomorpha</taxon>
        <taxon>Aphidoidea</taxon>
        <taxon>Aphididae</taxon>
        <taxon>Aphidini</taxon>
        <taxon>Aphis</taxon>
        <taxon>Aphis</taxon>
    </lineage>
</organism>
<evidence type="ECO:0000256" key="2">
    <source>
        <dbReference type="ARBA" id="ARBA00005135"/>
    </source>
</evidence>
<dbReference type="UniPathway" id="UPA00135">
    <property type="reaction ID" value="UER00198"/>
</dbReference>
<evidence type="ECO:0000256" key="5">
    <source>
        <dbReference type="ARBA" id="ARBA00015196"/>
    </source>
</evidence>
<keyword evidence="8" id="KW-0378">Hydrolase</keyword>
<gene>
    <name evidence="14" type="ORF">AGLY_007138</name>
</gene>
<dbReference type="Gene3D" id="1.10.150.210">
    <property type="entry name" value="Phosphoserine phosphatase, domain 2"/>
    <property type="match status" value="1"/>
</dbReference>
<dbReference type="EMBL" id="VYZN01000023">
    <property type="protein sequence ID" value="KAE9536349.1"/>
    <property type="molecule type" value="Genomic_DNA"/>
</dbReference>
<evidence type="ECO:0000256" key="13">
    <source>
        <dbReference type="SAM" id="Phobius"/>
    </source>
</evidence>
<dbReference type="InterPro" id="IPR036412">
    <property type="entry name" value="HAD-like_sf"/>
</dbReference>
<evidence type="ECO:0000256" key="12">
    <source>
        <dbReference type="PIRSR" id="PIRSR604469-1"/>
    </source>
</evidence>
<dbReference type="AlphaFoldDB" id="A0A6G0TNQ2"/>
<keyword evidence="9" id="KW-0460">Magnesium</keyword>
<dbReference type="NCBIfam" id="TIGR01488">
    <property type="entry name" value="HAD-SF-IB"/>
    <property type="match status" value="1"/>
</dbReference>
<evidence type="ECO:0000313" key="14">
    <source>
        <dbReference type="EMBL" id="KAE9536349.1"/>
    </source>
</evidence>
<keyword evidence="13" id="KW-0812">Transmembrane</keyword>
<dbReference type="SUPFAM" id="SSF56784">
    <property type="entry name" value="HAD-like"/>
    <property type="match status" value="1"/>
</dbReference>
<protein>
    <recommendedName>
        <fullName evidence="5">Phosphoserine phosphatase</fullName>
        <ecNumber evidence="4">3.1.3.3</ecNumber>
    </recommendedName>
    <alternativeName>
        <fullName evidence="11">O-phosphoserine phosphohydrolase</fullName>
    </alternativeName>
</protein>
<keyword evidence="15" id="KW-1185">Reference proteome</keyword>
<dbReference type="Pfam" id="PF00702">
    <property type="entry name" value="Hydrolase"/>
    <property type="match status" value="1"/>
</dbReference>
<feature type="active site" description="Nucleophile" evidence="12">
    <location>
        <position position="163"/>
    </location>
</feature>
<comment type="cofactor">
    <cofactor evidence="1">
        <name>Mg(2+)</name>
        <dbReference type="ChEBI" id="CHEBI:18420"/>
    </cofactor>
</comment>
<dbReference type="EC" id="3.1.3.3" evidence="4"/>
<comment type="pathway">
    <text evidence="2">Amino-acid biosynthesis; L-serine biosynthesis; L-serine from 3-phospho-D-glycerate: step 3/3.</text>
</comment>
<name>A0A6G0TNQ2_APHGL</name>
<feature type="active site" description="Proton donor" evidence="12">
    <location>
        <position position="165"/>
    </location>
</feature>
<dbReference type="NCBIfam" id="TIGR00338">
    <property type="entry name" value="serB"/>
    <property type="match status" value="1"/>
</dbReference>
<dbReference type="GO" id="GO:0036424">
    <property type="term" value="F:L-phosphoserine phosphatase activity"/>
    <property type="evidence" value="ECO:0007669"/>
    <property type="project" value="InterPro"/>
</dbReference>
<dbReference type="Proteomes" id="UP000475862">
    <property type="component" value="Unassembled WGS sequence"/>
</dbReference>
<keyword evidence="10" id="KW-0718">Serine biosynthesis</keyword>
<dbReference type="CDD" id="cd04309">
    <property type="entry name" value="HAD_PSP_eu"/>
    <property type="match status" value="1"/>
</dbReference>
<evidence type="ECO:0000256" key="10">
    <source>
        <dbReference type="ARBA" id="ARBA00023299"/>
    </source>
</evidence>
<dbReference type="FunFam" id="3.40.50.1000:FF:000077">
    <property type="entry name" value="Phosphoserine phosphatase, chloroplastic"/>
    <property type="match status" value="1"/>
</dbReference>
<evidence type="ECO:0000313" key="15">
    <source>
        <dbReference type="Proteomes" id="UP000475862"/>
    </source>
</evidence>
<evidence type="ECO:0000256" key="3">
    <source>
        <dbReference type="ARBA" id="ARBA00009184"/>
    </source>
</evidence>
<dbReference type="InterPro" id="IPR023214">
    <property type="entry name" value="HAD_sf"/>
</dbReference>
<evidence type="ECO:0000256" key="9">
    <source>
        <dbReference type="ARBA" id="ARBA00022842"/>
    </source>
</evidence>
<comment type="similarity">
    <text evidence="3">Belongs to the HAD-like hydrolase superfamily. SerB family.</text>
</comment>
<feature type="transmembrane region" description="Helical" evidence="13">
    <location>
        <begin position="60"/>
        <end position="84"/>
    </location>
</feature>
<dbReference type="PANTHER" id="PTHR43344:SF2">
    <property type="entry name" value="PHOSPHOSERINE PHOSPHATASE"/>
    <property type="match status" value="1"/>
</dbReference>
<keyword evidence="6" id="KW-0028">Amino-acid biosynthesis</keyword>
<evidence type="ECO:0000256" key="6">
    <source>
        <dbReference type="ARBA" id="ARBA00022605"/>
    </source>
</evidence>
<evidence type="ECO:0000256" key="8">
    <source>
        <dbReference type="ARBA" id="ARBA00022801"/>
    </source>
</evidence>
<evidence type="ECO:0000256" key="7">
    <source>
        <dbReference type="ARBA" id="ARBA00022723"/>
    </source>
</evidence>
<keyword evidence="7" id="KW-0479">Metal-binding</keyword>
<dbReference type="Gene3D" id="3.40.50.1000">
    <property type="entry name" value="HAD superfamily/HAD-like"/>
    <property type="match status" value="1"/>
</dbReference>
<dbReference type="InterPro" id="IPR004469">
    <property type="entry name" value="PSP"/>
</dbReference>
<comment type="caution">
    <text evidence="14">The sequence shown here is derived from an EMBL/GenBank/DDBJ whole genome shotgun (WGS) entry which is preliminary data.</text>
</comment>
<evidence type="ECO:0000256" key="1">
    <source>
        <dbReference type="ARBA" id="ARBA00001946"/>
    </source>
</evidence>
<keyword evidence="13" id="KW-0472">Membrane</keyword>
<accession>A0A6G0TNQ2</accession>
<dbReference type="GO" id="GO:0005737">
    <property type="term" value="C:cytoplasm"/>
    <property type="evidence" value="ECO:0007669"/>
    <property type="project" value="TreeGrafter"/>
</dbReference>
<feature type="transmembrane region" description="Helical" evidence="13">
    <location>
        <begin position="104"/>
        <end position="120"/>
    </location>
</feature>
<sequence>MEGSRISCIVFESLCIYVRGKPHEPAVEPHHSHFGRSIIPPWTTGSKRFRRSSAVPRAVTILRFTILVTCDIAIYYYNNIIFFVCRHSYNVNRNALPCCVVRPVDYFAVTIVFIILLYYIENRYGITRPPRRQRDHRPSTRHRHNMADAIKELWLNADAVCFDVDSTVIQEEAIDEVAKFCDKGSEVQKLTNSAMSGKMDFREALSARLQIIKPSLQQIRNFIKDRPFNLTPGIKELIGLLQKKNIPVYLISGGFRGLIGPIAIELSIPLQHIYANKLKFFLNGDYAGFDEKEPTSKNGGKAEVIQMLKEKYGYTKLFMIGDGITDLEASPPADAFIGFGGNVVREEVKSKSKWYIESFQELIDTLK</sequence>
<reference evidence="14 15" key="1">
    <citation type="submission" date="2019-08" db="EMBL/GenBank/DDBJ databases">
        <title>The genome of the soybean aphid Biotype 1, its phylome, world population structure and adaptation to the North American continent.</title>
        <authorList>
            <person name="Giordano R."/>
            <person name="Donthu R.K."/>
            <person name="Hernandez A.G."/>
            <person name="Wright C.L."/>
            <person name="Zimin A.V."/>
        </authorList>
    </citation>
    <scope>NUCLEOTIDE SEQUENCE [LARGE SCALE GENOMIC DNA]</scope>
    <source>
        <tissue evidence="14">Whole aphids</tissue>
    </source>
</reference>
<dbReference type="InterPro" id="IPR050582">
    <property type="entry name" value="HAD-like_SerB"/>
</dbReference>
<evidence type="ECO:0000256" key="11">
    <source>
        <dbReference type="ARBA" id="ARBA00031693"/>
    </source>
</evidence>
<dbReference type="OrthoDB" id="27226at2759"/>
<evidence type="ECO:0000256" key="4">
    <source>
        <dbReference type="ARBA" id="ARBA00012640"/>
    </source>
</evidence>
<dbReference type="PANTHER" id="PTHR43344">
    <property type="entry name" value="PHOSPHOSERINE PHOSPHATASE"/>
    <property type="match status" value="1"/>
</dbReference>